<feature type="active site" description="Proton acceptor" evidence="3">
    <location>
        <position position="186"/>
    </location>
</feature>
<accession>A0A2M7TAP1</accession>
<evidence type="ECO:0000313" key="7">
    <source>
        <dbReference type="Proteomes" id="UP000230956"/>
    </source>
</evidence>
<dbReference type="RefSeq" id="WP_286678552.1">
    <property type="nucleotide sequence ID" value="NZ_MNXI01000091.1"/>
</dbReference>
<evidence type="ECO:0000256" key="5">
    <source>
        <dbReference type="RuleBase" id="RU004508"/>
    </source>
</evidence>
<dbReference type="GO" id="GO:0030170">
    <property type="term" value="F:pyridoxal phosphate binding"/>
    <property type="evidence" value="ECO:0007669"/>
    <property type="project" value="UniProtKB-ARBA"/>
</dbReference>
<dbReference type="PANTHER" id="PTHR30244">
    <property type="entry name" value="TRANSAMINASE"/>
    <property type="match status" value="1"/>
</dbReference>
<evidence type="ECO:0000256" key="4">
    <source>
        <dbReference type="PIRSR" id="PIRSR000390-2"/>
    </source>
</evidence>
<dbReference type="InterPro" id="IPR000653">
    <property type="entry name" value="DegT/StrS_aminotransferase"/>
</dbReference>
<evidence type="ECO:0000256" key="3">
    <source>
        <dbReference type="PIRSR" id="PIRSR000390-1"/>
    </source>
</evidence>
<dbReference type="Gene3D" id="3.90.1150.10">
    <property type="entry name" value="Aspartate Aminotransferase, domain 1"/>
    <property type="match status" value="1"/>
</dbReference>
<dbReference type="InterPro" id="IPR015424">
    <property type="entry name" value="PyrdxlP-dep_Trfase"/>
</dbReference>
<protein>
    <submittedName>
        <fullName evidence="6">Transcriptional regulator</fullName>
    </submittedName>
</protein>
<evidence type="ECO:0000256" key="1">
    <source>
        <dbReference type="ARBA" id="ARBA00022898"/>
    </source>
</evidence>
<dbReference type="GO" id="GO:0008483">
    <property type="term" value="F:transaminase activity"/>
    <property type="evidence" value="ECO:0007669"/>
    <property type="project" value="TreeGrafter"/>
</dbReference>
<dbReference type="PIRSF" id="PIRSF000390">
    <property type="entry name" value="PLP_StrS"/>
    <property type="match status" value="1"/>
</dbReference>
<name>A0A2M7TAP1_9ACTN</name>
<dbReference type="FunFam" id="3.40.640.10:FF:000089">
    <property type="entry name" value="Aminotransferase, DegT/DnrJ/EryC1/StrS family"/>
    <property type="match status" value="1"/>
</dbReference>
<dbReference type="GO" id="GO:0000271">
    <property type="term" value="P:polysaccharide biosynthetic process"/>
    <property type="evidence" value="ECO:0007669"/>
    <property type="project" value="TreeGrafter"/>
</dbReference>
<dbReference type="Proteomes" id="UP000230956">
    <property type="component" value="Unassembled WGS sequence"/>
</dbReference>
<comment type="caution">
    <text evidence="6">The sequence shown here is derived from an EMBL/GenBank/DDBJ whole genome shotgun (WGS) entry which is preliminary data.</text>
</comment>
<reference evidence="7" key="1">
    <citation type="submission" date="2017-09" db="EMBL/GenBank/DDBJ databases">
        <title>Depth-based differentiation of microbial function through sediment-hosted aquifers and enrichment of novel symbionts in the deep terrestrial subsurface.</title>
        <authorList>
            <person name="Probst A.J."/>
            <person name="Ladd B."/>
            <person name="Jarett J.K."/>
            <person name="Geller-Mcgrath D.E."/>
            <person name="Sieber C.M.K."/>
            <person name="Emerson J.B."/>
            <person name="Anantharaman K."/>
            <person name="Thomas B.C."/>
            <person name="Malmstrom R."/>
            <person name="Stieglmeier M."/>
            <person name="Klingl A."/>
            <person name="Woyke T."/>
            <person name="Ryan C.M."/>
            <person name="Banfield J.F."/>
        </authorList>
    </citation>
    <scope>NUCLEOTIDE SEQUENCE [LARGE SCALE GENOMIC DNA]</scope>
</reference>
<dbReference type="PANTHER" id="PTHR30244:SF36">
    <property type="entry name" value="3-OXO-GLUCOSE-6-PHOSPHATE:GLUTAMATE AMINOTRANSFERASE"/>
    <property type="match status" value="1"/>
</dbReference>
<dbReference type="SUPFAM" id="SSF53383">
    <property type="entry name" value="PLP-dependent transferases"/>
    <property type="match status" value="1"/>
</dbReference>
<gene>
    <name evidence="6" type="ORF">COY37_01025</name>
</gene>
<comment type="similarity">
    <text evidence="2 5">Belongs to the DegT/DnrJ/EryC1 family.</text>
</comment>
<dbReference type="Gene3D" id="3.40.640.10">
    <property type="entry name" value="Type I PLP-dependent aspartate aminotransferase-like (Major domain)"/>
    <property type="match status" value="1"/>
</dbReference>
<dbReference type="EMBL" id="PFNG01000030">
    <property type="protein sequence ID" value="PIZ42061.1"/>
    <property type="molecule type" value="Genomic_DNA"/>
</dbReference>
<sequence length="372" mass="40314">MAIPLLDLKAQYNSIKDELESAVLEVLRGGRYILGPKVEEFEKTVAEYCGVKYAVGVANGTDALVLSLDALGVGPGDEVITSPFTFYASAESISRLGATPVFVDIDPKTYNLVAGHIEAKITPRTKAIIPVHIFGQPAEMDTINEIAAKHGLKVIEDACQAIGAAYRGKQVGSLGDAACFSFFPSKNLGGAGDGGIVVTNDEELAGRVRALRQHGSLKKYYHSFVGYNSRLDAVQAAILSVKVKYIDTWNDARRQKAQYYNELFAGTNVITPVALEHVRHVYHLYIVRVPNRADVEAALKAEGIGHGVYYPVPLHLQDVYKNLGYQVGDLPVSEAASHETLAIPLYPELKEEDMRTIADLVKNAVSALSAVD</sequence>
<organism evidence="6 7">
    <name type="scientific">Candidatus Aquicultor secundus</name>
    <dbReference type="NCBI Taxonomy" id="1973895"/>
    <lineage>
        <taxon>Bacteria</taxon>
        <taxon>Bacillati</taxon>
        <taxon>Actinomycetota</taxon>
        <taxon>Candidatus Aquicultoria</taxon>
        <taxon>Candidatus Aquicultorales</taxon>
        <taxon>Candidatus Aquicultoraceae</taxon>
        <taxon>Candidatus Aquicultor</taxon>
    </lineage>
</organism>
<keyword evidence="1 4" id="KW-0663">Pyridoxal phosphate</keyword>
<evidence type="ECO:0000256" key="2">
    <source>
        <dbReference type="ARBA" id="ARBA00037999"/>
    </source>
</evidence>
<feature type="modified residue" description="N6-(pyridoxal phosphate)lysine" evidence="4">
    <location>
        <position position="186"/>
    </location>
</feature>
<proteinExistence type="inferred from homology"/>
<dbReference type="AlphaFoldDB" id="A0A2M7TAP1"/>
<dbReference type="InterPro" id="IPR015422">
    <property type="entry name" value="PyrdxlP-dep_Trfase_small"/>
</dbReference>
<dbReference type="CDD" id="cd00616">
    <property type="entry name" value="AHBA_syn"/>
    <property type="match status" value="1"/>
</dbReference>
<dbReference type="InterPro" id="IPR015421">
    <property type="entry name" value="PyrdxlP-dep_Trfase_major"/>
</dbReference>
<evidence type="ECO:0000313" key="6">
    <source>
        <dbReference type="EMBL" id="PIZ42061.1"/>
    </source>
</evidence>
<dbReference type="Pfam" id="PF01041">
    <property type="entry name" value="DegT_DnrJ_EryC1"/>
    <property type="match status" value="1"/>
</dbReference>